<dbReference type="EMBL" id="AYLO01000016">
    <property type="protein sequence ID" value="ESS73575.1"/>
    <property type="molecule type" value="Genomic_DNA"/>
</dbReference>
<keyword evidence="1" id="KW-1133">Transmembrane helix</keyword>
<evidence type="ECO:0000313" key="4">
    <source>
        <dbReference type="Proteomes" id="UP000017842"/>
    </source>
</evidence>
<feature type="signal peptide" evidence="2">
    <location>
        <begin position="1"/>
        <end position="21"/>
    </location>
</feature>
<name>V5BJV6_9GAMM</name>
<dbReference type="STRING" id="1116472.MGMO_16c00090"/>
<keyword evidence="1" id="KW-0472">Membrane</keyword>
<evidence type="ECO:0000256" key="1">
    <source>
        <dbReference type="SAM" id="Phobius"/>
    </source>
</evidence>
<keyword evidence="4" id="KW-1185">Reference proteome</keyword>
<feature type="transmembrane region" description="Helical" evidence="1">
    <location>
        <begin position="145"/>
        <end position="165"/>
    </location>
</feature>
<evidence type="ECO:0000256" key="2">
    <source>
        <dbReference type="SAM" id="SignalP"/>
    </source>
</evidence>
<gene>
    <name evidence="3" type="ORF">MGMO_16c00090</name>
</gene>
<dbReference type="RefSeq" id="WP_023493473.1">
    <property type="nucleotide sequence ID" value="NZ_AYLO01000016.1"/>
</dbReference>
<dbReference type="AlphaFoldDB" id="V5BJV6"/>
<dbReference type="PATRIC" id="fig|1116472.3.peg.574"/>
<feature type="chain" id="PRO_5004731402" evidence="2">
    <location>
        <begin position="22"/>
        <end position="176"/>
    </location>
</feature>
<evidence type="ECO:0000313" key="3">
    <source>
        <dbReference type="EMBL" id="ESS73575.1"/>
    </source>
</evidence>
<accession>V5BJV6</accession>
<organism evidence="3 4">
    <name type="scientific">Methyloglobulus morosus KoM1</name>
    <dbReference type="NCBI Taxonomy" id="1116472"/>
    <lineage>
        <taxon>Bacteria</taxon>
        <taxon>Pseudomonadati</taxon>
        <taxon>Pseudomonadota</taxon>
        <taxon>Gammaproteobacteria</taxon>
        <taxon>Methylococcales</taxon>
        <taxon>Methylococcaceae</taxon>
        <taxon>Methyloglobulus</taxon>
    </lineage>
</organism>
<keyword evidence="2" id="KW-0732">Signal</keyword>
<keyword evidence="1" id="KW-0812">Transmembrane</keyword>
<protein>
    <submittedName>
        <fullName evidence="3">Uncharacterized protein</fullName>
    </submittedName>
</protein>
<proteinExistence type="predicted"/>
<sequence length="176" mass="19104">MKIISVFFALMMMGFGSSATASRLTSDTEQVGSHLSDVDSYTVTAFIGSGHSHVNEMFSHSHNFRSNMAFPTLALLNERTHQQDANVKNSHFDDPVMNHNRPDYGWPGNSGHAFDHSFLEGENHSWGSAHEHGDHCDNIPPVAAVPVPAAIWLFGSALMGMVGLVSRNRGSKALAA</sequence>
<comment type="caution">
    <text evidence="3">The sequence shown here is derived from an EMBL/GenBank/DDBJ whole genome shotgun (WGS) entry which is preliminary data.</text>
</comment>
<dbReference type="Proteomes" id="UP000017842">
    <property type="component" value="Unassembled WGS sequence"/>
</dbReference>
<reference evidence="3 4" key="1">
    <citation type="journal article" date="2013" name="Genome Announc.">
        <title>Draft Genome Sequence of the Methanotrophic Gammaproteobacterium Methyloglobulus morosus DSM 22980 Strain KoM1.</title>
        <authorList>
            <person name="Poehlein A."/>
            <person name="Deutzmann J.S."/>
            <person name="Daniel R."/>
            <person name="Simeonova D.D."/>
        </authorList>
    </citation>
    <scope>NUCLEOTIDE SEQUENCE [LARGE SCALE GENOMIC DNA]</scope>
    <source>
        <strain evidence="3 4">KoM1</strain>
    </source>
</reference>